<dbReference type="Pfam" id="PF03446">
    <property type="entry name" value="NAD_binding_2"/>
    <property type="match status" value="1"/>
</dbReference>
<feature type="chain" id="PRO_5021482479" evidence="4">
    <location>
        <begin position="18"/>
        <end position="288"/>
    </location>
</feature>
<dbReference type="InterPro" id="IPR051265">
    <property type="entry name" value="HIBADH-related_NP60_sf"/>
</dbReference>
<dbReference type="PROSITE" id="PS00895">
    <property type="entry name" value="3_HYDROXYISOBUT_DH"/>
    <property type="match status" value="1"/>
</dbReference>
<sequence>MARIAFLGLGAMGARMAANFLAAGHTLTVWNRTSERTEPLVEKGASAMETPRAAVEGADFVMAMVRDDAASEAVWCDAETGALAGMKAGAVAVESSTVSLEWAHKLARAAGDRGVAFADAPVSGSLPQAESGDLVYLVGADDGAFTALEPVLAAAGKTVRHCGPVGAGASMKLAINLMLGVQGAAMAEALALAEKQGVALETAVDIIASTPVCSPVAKGAAGLMAKGDFSPLFPVSLMEKDFGLIDAAARASGAKTPISAAVRTVYRDGVDAGLAEENYPAIVKLFRT</sequence>
<dbReference type="InterPro" id="IPR002204">
    <property type="entry name" value="3-OH-isobutyrate_DH-rel_CS"/>
</dbReference>
<dbReference type="SUPFAM" id="SSF48179">
    <property type="entry name" value="6-phosphogluconate dehydrogenase C-terminal domain-like"/>
    <property type="match status" value="1"/>
</dbReference>
<dbReference type="Proteomes" id="UP000320314">
    <property type="component" value="Unassembled WGS sequence"/>
</dbReference>
<evidence type="ECO:0000259" key="6">
    <source>
        <dbReference type="Pfam" id="PF14833"/>
    </source>
</evidence>
<evidence type="ECO:0000256" key="3">
    <source>
        <dbReference type="PIRSR" id="PIRSR000103-1"/>
    </source>
</evidence>
<evidence type="ECO:0000313" key="7">
    <source>
        <dbReference type="EMBL" id="TPW26221.1"/>
    </source>
</evidence>
<keyword evidence="4" id="KW-0732">Signal</keyword>
<dbReference type="AlphaFoldDB" id="A0A506TZ06"/>
<dbReference type="InterPro" id="IPR015815">
    <property type="entry name" value="HIBADH-related"/>
</dbReference>
<dbReference type="InterPro" id="IPR006115">
    <property type="entry name" value="6PGDH_NADP-bd"/>
</dbReference>
<dbReference type="RefSeq" id="WP_141168019.1">
    <property type="nucleotide sequence ID" value="NZ_VHLH01000034.1"/>
</dbReference>
<dbReference type="OrthoDB" id="9812907at2"/>
<feature type="domain" description="3-hydroxyisobutyrate dehydrogenase-like NAD-binding" evidence="6">
    <location>
        <begin position="166"/>
        <end position="285"/>
    </location>
</feature>
<reference evidence="7 8" key="1">
    <citation type="submission" date="2019-06" db="EMBL/GenBank/DDBJ databases">
        <authorList>
            <person name="Li M."/>
        </authorList>
    </citation>
    <scope>NUCLEOTIDE SEQUENCE [LARGE SCALE GENOMIC DNA]</scope>
    <source>
        <strain evidence="7 8">BGMRC6574</strain>
    </source>
</reference>
<feature type="domain" description="6-phosphogluconate dehydrogenase NADP-binding" evidence="5">
    <location>
        <begin position="3"/>
        <end position="163"/>
    </location>
</feature>
<feature type="signal peptide" evidence="4">
    <location>
        <begin position="1"/>
        <end position="17"/>
    </location>
</feature>
<dbReference type="EMBL" id="VHLH01000034">
    <property type="protein sequence ID" value="TPW26221.1"/>
    <property type="molecule type" value="Genomic_DNA"/>
</dbReference>
<comment type="caution">
    <text evidence="7">The sequence shown here is derived from an EMBL/GenBank/DDBJ whole genome shotgun (WGS) entry which is preliminary data.</text>
</comment>
<evidence type="ECO:0000256" key="4">
    <source>
        <dbReference type="SAM" id="SignalP"/>
    </source>
</evidence>
<dbReference type="PANTHER" id="PTHR43580">
    <property type="entry name" value="OXIDOREDUCTASE GLYR1-RELATED"/>
    <property type="match status" value="1"/>
</dbReference>
<dbReference type="InterPro" id="IPR036291">
    <property type="entry name" value="NAD(P)-bd_dom_sf"/>
</dbReference>
<keyword evidence="2" id="KW-0520">NAD</keyword>
<dbReference type="GO" id="GO:0050661">
    <property type="term" value="F:NADP binding"/>
    <property type="evidence" value="ECO:0007669"/>
    <property type="project" value="InterPro"/>
</dbReference>
<gene>
    <name evidence="7" type="ORF">FJU11_15665</name>
</gene>
<dbReference type="Gene3D" id="1.10.1040.10">
    <property type="entry name" value="N-(1-d-carboxylethyl)-l-norvaline Dehydrogenase, domain 2"/>
    <property type="match status" value="1"/>
</dbReference>
<dbReference type="GO" id="GO:0016054">
    <property type="term" value="P:organic acid catabolic process"/>
    <property type="evidence" value="ECO:0007669"/>
    <property type="project" value="UniProtKB-ARBA"/>
</dbReference>
<dbReference type="Gene3D" id="3.40.50.720">
    <property type="entry name" value="NAD(P)-binding Rossmann-like Domain"/>
    <property type="match status" value="1"/>
</dbReference>
<name>A0A506TZ06_9HYPH</name>
<organism evidence="7 8">
    <name type="scientific">Pararhizobium mangrovi</name>
    <dbReference type="NCBI Taxonomy" id="2590452"/>
    <lineage>
        <taxon>Bacteria</taxon>
        <taxon>Pseudomonadati</taxon>
        <taxon>Pseudomonadota</taxon>
        <taxon>Alphaproteobacteria</taxon>
        <taxon>Hyphomicrobiales</taxon>
        <taxon>Rhizobiaceae</taxon>
        <taxon>Rhizobium/Agrobacterium group</taxon>
        <taxon>Pararhizobium</taxon>
    </lineage>
</organism>
<dbReference type="PIRSF" id="PIRSF000103">
    <property type="entry name" value="HIBADH"/>
    <property type="match status" value="1"/>
</dbReference>
<evidence type="ECO:0000259" key="5">
    <source>
        <dbReference type="Pfam" id="PF03446"/>
    </source>
</evidence>
<dbReference type="SUPFAM" id="SSF51735">
    <property type="entry name" value="NAD(P)-binding Rossmann-fold domains"/>
    <property type="match status" value="1"/>
</dbReference>
<evidence type="ECO:0000256" key="2">
    <source>
        <dbReference type="ARBA" id="ARBA00023027"/>
    </source>
</evidence>
<proteinExistence type="predicted"/>
<dbReference type="GO" id="GO:0016491">
    <property type="term" value="F:oxidoreductase activity"/>
    <property type="evidence" value="ECO:0007669"/>
    <property type="project" value="UniProtKB-KW"/>
</dbReference>
<keyword evidence="1" id="KW-0560">Oxidoreductase</keyword>
<keyword evidence="8" id="KW-1185">Reference proteome</keyword>
<dbReference type="GO" id="GO:0051287">
    <property type="term" value="F:NAD binding"/>
    <property type="evidence" value="ECO:0007669"/>
    <property type="project" value="InterPro"/>
</dbReference>
<dbReference type="PANTHER" id="PTHR43580:SF2">
    <property type="entry name" value="CYTOKINE-LIKE NUCLEAR FACTOR N-PAC"/>
    <property type="match status" value="1"/>
</dbReference>
<evidence type="ECO:0000256" key="1">
    <source>
        <dbReference type="ARBA" id="ARBA00023002"/>
    </source>
</evidence>
<evidence type="ECO:0000313" key="8">
    <source>
        <dbReference type="Proteomes" id="UP000320314"/>
    </source>
</evidence>
<feature type="active site" evidence="3">
    <location>
        <position position="172"/>
    </location>
</feature>
<dbReference type="Pfam" id="PF14833">
    <property type="entry name" value="NAD_binding_11"/>
    <property type="match status" value="1"/>
</dbReference>
<accession>A0A506TZ06</accession>
<dbReference type="InterPro" id="IPR008927">
    <property type="entry name" value="6-PGluconate_DH-like_C_sf"/>
</dbReference>
<protein>
    <submittedName>
        <fullName evidence="7">NAD(P)-dependent oxidoreductase</fullName>
    </submittedName>
</protein>
<dbReference type="InterPro" id="IPR029154">
    <property type="entry name" value="HIBADH-like_NADP-bd"/>
</dbReference>
<dbReference type="InterPro" id="IPR013328">
    <property type="entry name" value="6PGD_dom2"/>
</dbReference>